<sequence>MQSSCAISTQTISVSDG</sequence>
<reference evidence="1" key="1">
    <citation type="submission" date="2014-09" db="EMBL/GenBank/DDBJ databases">
        <authorList>
            <person name="Magalhaes I.L.F."/>
            <person name="Oliveira U."/>
            <person name="Santos F.R."/>
            <person name="Vidigal T.H.D.A."/>
            <person name="Brescovit A.D."/>
            <person name="Santos A.J."/>
        </authorList>
    </citation>
    <scope>NUCLEOTIDE SEQUENCE</scope>
    <source>
        <tissue evidence="1">Shoot tissue taken approximately 20 cm above the soil surface</tissue>
    </source>
</reference>
<dbReference type="EMBL" id="GBRH01172463">
    <property type="protein sequence ID" value="JAE25433.1"/>
    <property type="molecule type" value="Transcribed_RNA"/>
</dbReference>
<accession>A0A0A9GXX6</accession>
<protein>
    <submittedName>
        <fullName evidence="1">CYP97C4</fullName>
    </submittedName>
</protein>
<dbReference type="AlphaFoldDB" id="A0A0A9GXX6"/>
<reference evidence="1" key="2">
    <citation type="journal article" date="2015" name="Data Brief">
        <title>Shoot transcriptome of the giant reed, Arundo donax.</title>
        <authorList>
            <person name="Barrero R.A."/>
            <person name="Guerrero F.D."/>
            <person name="Moolhuijzen P."/>
            <person name="Goolsby J.A."/>
            <person name="Tidwell J."/>
            <person name="Bellgard S.E."/>
            <person name="Bellgard M.I."/>
        </authorList>
    </citation>
    <scope>NUCLEOTIDE SEQUENCE</scope>
    <source>
        <tissue evidence="1">Shoot tissue taken approximately 20 cm above the soil surface</tissue>
    </source>
</reference>
<organism evidence="1">
    <name type="scientific">Arundo donax</name>
    <name type="common">Giant reed</name>
    <name type="synonym">Donax arundinaceus</name>
    <dbReference type="NCBI Taxonomy" id="35708"/>
    <lineage>
        <taxon>Eukaryota</taxon>
        <taxon>Viridiplantae</taxon>
        <taxon>Streptophyta</taxon>
        <taxon>Embryophyta</taxon>
        <taxon>Tracheophyta</taxon>
        <taxon>Spermatophyta</taxon>
        <taxon>Magnoliopsida</taxon>
        <taxon>Liliopsida</taxon>
        <taxon>Poales</taxon>
        <taxon>Poaceae</taxon>
        <taxon>PACMAD clade</taxon>
        <taxon>Arundinoideae</taxon>
        <taxon>Arundineae</taxon>
        <taxon>Arundo</taxon>
    </lineage>
</organism>
<proteinExistence type="predicted"/>
<evidence type="ECO:0000313" key="1">
    <source>
        <dbReference type="EMBL" id="JAE25433.1"/>
    </source>
</evidence>
<name>A0A0A9GXX6_ARUDO</name>